<dbReference type="AlphaFoldDB" id="A0A1E4T287"/>
<dbReference type="Proteomes" id="UP000094801">
    <property type="component" value="Unassembled WGS sequence"/>
</dbReference>
<reference evidence="3" key="1">
    <citation type="submission" date="2016-04" db="EMBL/GenBank/DDBJ databases">
        <title>Comparative genomics of biotechnologically important yeasts.</title>
        <authorList>
            <consortium name="DOE Joint Genome Institute"/>
            <person name="Riley R."/>
            <person name="Haridas S."/>
            <person name="Wolfe K.H."/>
            <person name="Lopes M.R."/>
            <person name="Hittinger C.T."/>
            <person name="Goker M."/>
            <person name="Salamov A."/>
            <person name="Wisecaver J."/>
            <person name="Long T.M."/>
            <person name="Aerts A.L."/>
            <person name="Barry K."/>
            <person name="Choi C."/>
            <person name="Clum A."/>
            <person name="Coughlan A.Y."/>
            <person name="Deshpande S."/>
            <person name="Douglass A.P."/>
            <person name="Hanson S.J."/>
            <person name="Klenk H.-P."/>
            <person name="Labutti K."/>
            <person name="Lapidus A."/>
            <person name="Lindquist E."/>
            <person name="Lipzen A."/>
            <person name="Meier-Kolthoff J.P."/>
            <person name="Ohm R.A."/>
            <person name="Otillar R.P."/>
            <person name="Pangilinan J."/>
            <person name="Peng Y."/>
            <person name="Rokas A."/>
            <person name="Rosa C.A."/>
            <person name="Scheuner C."/>
            <person name="Sibirny A.A."/>
            <person name="Slot J.C."/>
            <person name="Stielow J.B."/>
            <person name="Sun H."/>
            <person name="Kurtzman C.P."/>
            <person name="Blackwell M."/>
            <person name="Grigoriev I.V."/>
            <person name="Jeffries T.W."/>
        </authorList>
    </citation>
    <scope>NUCLEOTIDE SEQUENCE [LARGE SCALE GENOMIC DNA]</scope>
    <source>
        <strain evidence="3">NRRL YB-2248</strain>
    </source>
</reference>
<dbReference type="Pfam" id="PF26147">
    <property type="entry name" value="AB_HYDROLASE_YMC0-YMC35"/>
    <property type="match status" value="1"/>
</dbReference>
<evidence type="ECO:0000313" key="3">
    <source>
        <dbReference type="Proteomes" id="UP000094801"/>
    </source>
</evidence>
<dbReference type="InterPro" id="IPR029058">
    <property type="entry name" value="AB_hydrolase_fold"/>
</dbReference>
<dbReference type="SUPFAM" id="SSF53474">
    <property type="entry name" value="alpha/beta-Hydrolases"/>
    <property type="match status" value="1"/>
</dbReference>
<gene>
    <name evidence="2" type="ORF">CANARDRAFT_197759</name>
</gene>
<feature type="domain" description="YMC020W-like alpha/beta hydrolase" evidence="1">
    <location>
        <begin position="3"/>
        <end position="307"/>
    </location>
</feature>
<accession>A0A1E4T287</accession>
<organism evidence="2 3">
    <name type="scientific">[Candida] arabinofermentans NRRL YB-2248</name>
    <dbReference type="NCBI Taxonomy" id="983967"/>
    <lineage>
        <taxon>Eukaryota</taxon>
        <taxon>Fungi</taxon>
        <taxon>Dikarya</taxon>
        <taxon>Ascomycota</taxon>
        <taxon>Saccharomycotina</taxon>
        <taxon>Pichiomycetes</taxon>
        <taxon>Pichiales</taxon>
        <taxon>Pichiaceae</taxon>
        <taxon>Ogataea</taxon>
        <taxon>Ogataea/Candida clade</taxon>
    </lineage>
</organism>
<dbReference type="PANTHER" id="PTHR47349:SF1">
    <property type="entry name" value="AER328WP"/>
    <property type="match status" value="1"/>
</dbReference>
<dbReference type="EMBL" id="KV453851">
    <property type="protein sequence ID" value="ODV85869.1"/>
    <property type="molecule type" value="Genomic_DNA"/>
</dbReference>
<evidence type="ECO:0000313" key="2">
    <source>
        <dbReference type="EMBL" id="ODV85869.1"/>
    </source>
</evidence>
<dbReference type="InterPro" id="IPR058933">
    <property type="entry name" value="YMC020W-like_ab_hydrolase"/>
</dbReference>
<keyword evidence="3" id="KW-1185">Reference proteome</keyword>
<dbReference type="PANTHER" id="PTHR47349">
    <property type="entry name" value="CHROMOSOME 8, WHOLE GENOME SHOTGUN SEQUENCE"/>
    <property type="match status" value="1"/>
</dbReference>
<sequence>MNKKPIHLYKTKTAKPFKRVLIIGVHGFFPTKFMRPLIGEPKGTSMRFAQVAESAILAWSKENNFDIEIQKIALEKEGKIFDRVEFFIEVMKKWEEEIKKSDYIYVCAHSQGTPVSIILISRLLELGIIDETKKICILGMAGINIGPYYGMDQSILMRAYSTIENESMLELFQFQNFESLQSRKYLESLRNLMSHDVKICFIGSVDDQLVPLYSSIASHVYHPNIFRAVYIDGDSNTPDFVTRIVKLSCMLQNLGYSDHGVVREISYALAGPLTGGGHSKIYNDPNVYMTALDFSLKTTDVSSSTTIATSYLTGIKNGVCNKPVLFKSFDVKRVGSNPFNLPWCARGMFFDVKRKLKEGDSEIEKVFKEFDNWNPESKTLKDVKYRLSGIKAKM</sequence>
<evidence type="ECO:0000259" key="1">
    <source>
        <dbReference type="Pfam" id="PF26147"/>
    </source>
</evidence>
<dbReference type="InterPro" id="IPR058934">
    <property type="entry name" value="YMC020W-like"/>
</dbReference>
<dbReference type="OrthoDB" id="5598028at2759"/>
<proteinExistence type="predicted"/>
<name>A0A1E4T287_9ASCO</name>
<protein>
    <recommendedName>
        <fullName evidence="1">YMC020W-like alpha/beta hydrolase domain-containing protein</fullName>
    </recommendedName>
</protein>